<evidence type="ECO:0000313" key="4">
    <source>
        <dbReference type="EMBL" id="MBK7416797.1"/>
    </source>
</evidence>
<dbReference type="InterPro" id="IPR036680">
    <property type="entry name" value="SPOR-like_sf"/>
</dbReference>
<reference evidence="4 5" key="1">
    <citation type="submission" date="2020-10" db="EMBL/GenBank/DDBJ databases">
        <title>Connecting structure to function with the recovery of over 1000 high-quality activated sludge metagenome-assembled genomes encoding full-length rRNA genes using long-read sequencing.</title>
        <authorList>
            <person name="Singleton C.M."/>
            <person name="Petriglieri F."/>
            <person name="Kristensen J.M."/>
            <person name="Kirkegaard R.H."/>
            <person name="Michaelsen T.Y."/>
            <person name="Andersen M.H."/>
            <person name="Karst S.M."/>
            <person name="Dueholm M.S."/>
            <person name="Nielsen P.H."/>
            <person name="Albertsen M."/>
        </authorList>
    </citation>
    <scope>NUCLEOTIDE SEQUENCE [LARGE SCALE GENOMIC DNA]</scope>
    <source>
        <strain evidence="4">EsbW_18-Q3-R4-48_BATAC.463</strain>
    </source>
</reference>
<feature type="compositionally biased region" description="Basic and acidic residues" evidence="1">
    <location>
        <begin position="104"/>
        <end position="142"/>
    </location>
</feature>
<dbReference type="PROSITE" id="PS51724">
    <property type="entry name" value="SPOR"/>
    <property type="match status" value="1"/>
</dbReference>
<feature type="transmembrane region" description="Helical" evidence="2">
    <location>
        <begin position="21"/>
        <end position="43"/>
    </location>
</feature>
<feature type="domain" description="SPOR" evidence="3">
    <location>
        <begin position="139"/>
        <end position="218"/>
    </location>
</feature>
<keyword evidence="2" id="KW-0812">Transmembrane</keyword>
<dbReference type="InterPro" id="IPR007730">
    <property type="entry name" value="SPOR-like_dom"/>
</dbReference>
<name>A0A935K019_9RHOO</name>
<dbReference type="PANTHER" id="PTHR38687">
    <property type="entry name" value="CELL DIVISION PROTEIN DEDD-RELATED"/>
    <property type="match status" value="1"/>
</dbReference>
<organism evidence="4 5">
    <name type="scientific">Candidatus Dechloromonas phosphorivorans</name>
    <dbReference type="NCBI Taxonomy" id="2899244"/>
    <lineage>
        <taxon>Bacteria</taxon>
        <taxon>Pseudomonadati</taxon>
        <taxon>Pseudomonadota</taxon>
        <taxon>Betaproteobacteria</taxon>
        <taxon>Rhodocyclales</taxon>
        <taxon>Azonexaceae</taxon>
        <taxon>Dechloromonas</taxon>
    </lineage>
</organism>
<evidence type="ECO:0000259" key="3">
    <source>
        <dbReference type="PROSITE" id="PS51724"/>
    </source>
</evidence>
<dbReference type="GO" id="GO:0042834">
    <property type="term" value="F:peptidoglycan binding"/>
    <property type="evidence" value="ECO:0007669"/>
    <property type="project" value="InterPro"/>
</dbReference>
<dbReference type="GO" id="GO:0030428">
    <property type="term" value="C:cell septum"/>
    <property type="evidence" value="ECO:0007669"/>
    <property type="project" value="TreeGrafter"/>
</dbReference>
<protein>
    <submittedName>
        <fullName evidence="4">SPOR domain-containing protein</fullName>
    </submittedName>
</protein>
<evidence type="ECO:0000313" key="5">
    <source>
        <dbReference type="Proteomes" id="UP000739411"/>
    </source>
</evidence>
<accession>A0A935K019</accession>
<dbReference type="AlphaFoldDB" id="A0A935K019"/>
<dbReference type="GO" id="GO:0032506">
    <property type="term" value="P:cytokinetic process"/>
    <property type="evidence" value="ECO:0007669"/>
    <property type="project" value="TreeGrafter"/>
</dbReference>
<feature type="region of interest" description="Disordered" evidence="1">
    <location>
        <begin position="50"/>
        <end position="158"/>
    </location>
</feature>
<proteinExistence type="predicted"/>
<dbReference type="EMBL" id="JADJMS010000046">
    <property type="protein sequence ID" value="MBK7416797.1"/>
    <property type="molecule type" value="Genomic_DNA"/>
</dbReference>
<dbReference type="InterPro" id="IPR052521">
    <property type="entry name" value="Cell_div_SPOR-domain"/>
</dbReference>
<evidence type="ECO:0000256" key="1">
    <source>
        <dbReference type="SAM" id="MobiDB-lite"/>
    </source>
</evidence>
<gene>
    <name evidence="4" type="ORF">IPJ38_18515</name>
</gene>
<keyword evidence="2" id="KW-0472">Membrane</keyword>
<dbReference type="Gene3D" id="3.30.70.1070">
    <property type="entry name" value="Sporulation related repeat"/>
    <property type="match status" value="1"/>
</dbReference>
<dbReference type="Pfam" id="PF05036">
    <property type="entry name" value="SPOR"/>
    <property type="match status" value="1"/>
</dbReference>
<dbReference type="SUPFAM" id="SSF110997">
    <property type="entry name" value="Sporulation related repeat"/>
    <property type="match status" value="1"/>
</dbReference>
<dbReference type="GO" id="GO:0032153">
    <property type="term" value="C:cell division site"/>
    <property type="evidence" value="ECO:0007669"/>
    <property type="project" value="TreeGrafter"/>
</dbReference>
<dbReference type="PANTHER" id="PTHR38687:SF1">
    <property type="entry name" value="CELL DIVISION PROTEIN DEDD"/>
    <property type="match status" value="1"/>
</dbReference>
<sequence length="220" mass="23970">MSRDMKPRRNQPAKKKSGGGTLIGMFIGLVLGVGAAAGVVWYMNKSPLPFVDKSPPPRSEVAAAATAAANGKPAQPLALPGKPGDPIPEKRFQFYDILPGKTDAVPDKEGKPVIAKEESKKEEPKKEEKKEEKKSEEPKESKQPLFLQAGSFSTAQDADNQKAKLAFMGIEAVVQQVMVQDKTYYRVRVGPYTKIDELNKTRTELAKSGIDSSLAKNTKE</sequence>
<dbReference type="Proteomes" id="UP000739411">
    <property type="component" value="Unassembled WGS sequence"/>
</dbReference>
<evidence type="ECO:0000256" key="2">
    <source>
        <dbReference type="SAM" id="Phobius"/>
    </source>
</evidence>
<comment type="caution">
    <text evidence="4">The sequence shown here is derived from an EMBL/GenBank/DDBJ whole genome shotgun (WGS) entry which is preliminary data.</text>
</comment>
<keyword evidence="2" id="KW-1133">Transmembrane helix</keyword>